<evidence type="ECO:0000313" key="3">
    <source>
        <dbReference type="WBParaSite" id="nRc.2.0.1.t04722-RA"/>
    </source>
</evidence>
<dbReference type="Proteomes" id="UP000887565">
    <property type="component" value="Unplaced"/>
</dbReference>
<feature type="region of interest" description="Disordered" evidence="1">
    <location>
        <begin position="1"/>
        <end position="23"/>
    </location>
</feature>
<sequence length="64" mass="7345">MITKISETQGKSNTTNSPRQYHGCRINQNGQYGKCYFKMYSQSWTGHLEVNEHTCVEATKQEAT</sequence>
<protein>
    <submittedName>
        <fullName evidence="3">Uncharacterized protein</fullName>
    </submittedName>
</protein>
<dbReference type="InterPro" id="IPR046350">
    <property type="entry name" value="Cystatin_sf"/>
</dbReference>
<organism evidence="2 3">
    <name type="scientific">Romanomermis culicivorax</name>
    <name type="common">Nematode worm</name>
    <dbReference type="NCBI Taxonomy" id="13658"/>
    <lineage>
        <taxon>Eukaryota</taxon>
        <taxon>Metazoa</taxon>
        <taxon>Ecdysozoa</taxon>
        <taxon>Nematoda</taxon>
        <taxon>Enoplea</taxon>
        <taxon>Dorylaimia</taxon>
        <taxon>Mermithida</taxon>
        <taxon>Mermithoidea</taxon>
        <taxon>Mermithidae</taxon>
        <taxon>Romanomermis</taxon>
    </lineage>
</organism>
<evidence type="ECO:0000313" key="2">
    <source>
        <dbReference type="Proteomes" id="UP000887565"/>
    </source>
</evidence>
<dbReference type="SUPFAM" id="SSF54403">
    <property type="entry name" value="Cystatin/monellin"/>
    <property type="match status" value="1"/>
</dbReference>
<dbReference type="WBParaSite" id="nRc.2.0.1.t04722-RA">
    <property type="protein sequence ID" value="nRc.2.0.1.t04722-RA"/>
    <property type="gene ID" value="nRc.2.0.1.g04722"/>
</dbReference>
<accession>A0A915HTJ5</accession>
<dbReference type="AlphaFoldDB" id="A0A915HTJ5"/>
<feature type="compositionally biased region" description="Polar residues" evidence="1">
    <location>
        <begin position="1"/>
        <end position="19"/>
    </location>
</feature>
<dbReference type="Gene3D" id="3.10.450.10">
    <property type="match status" value="1"/>
</dbReference>
<proteinExistence type="predicted"/>
<evidence type="ECO:0000256" key="1">
    <source>
        <dbReference type="SAM" id="MobiDB-lite"/>
    </source>
</evidence>
<name>A0A915HTJ5_ROMCU</name>
<reference evidence="3" key="1">
    <citation type="submission" date="2022-11" db="UniProtKB">
        <authorList>
            <consortium name="WormBaseParasite"/>
        </authorList>
    </citation>
    <scope>IDENTIFICATION</scope>
</reference>
<keyword evidence="2" id="KW-1185">Reference proteome</keyword>